<comment type="caution">
    <text evidence="1">The sequence shown here is derived from an EMBL/GenBank/DDBJ whole genome shotgun (WGS) entry which is preliminary data.</text>
</comment>
<organism evidence="1 2">
    <name type="scientific">Ilex paraguariensis</name>
    <name type="common">yerba mate</name>
    <dbReference type="NCBI Taxonomy" id="185542"/>
    <lineage>
        <taxon>Eukaryota</taxon>
        <taxon>Viridiplantae</taxon>
        <taxon>Streptophyta</taxon>
        <taxon>Embryophyta</taxon>
        <taxon>Tracheophyta</taxon>
        <taxon>Spermatophyta</taxon>
        <taxon>Magnoliopsida</taxon>
        <taxon>eudicotyledons</taxon>
        <taxon>Gunneridae</taxon>
        <taxon>Pentapetalae</taxon>
        <taxon>asterids</taxon>
        <taxon>campanulids</taxon>
        <taxon>Aquifoliales</taxon>
        <taxon>Aquifoliaceae</taxon>
        <taxon>Ilex</taxon>
    </lineage>
</organism>
<gene>
    <name evidence="1" type="ORF">ILEXP_LOCUS42608</name>
</gene>
<dbReference type="EMBL" id="CAUOFW020006102">
    <property type="protein sequence ID" value="CAK9172915.1"/>
    <property type="molecule type" value="Genomic_DNA"/>
</dbReference>
<evidence type="ECO:0000313" key="2">
    <source>
        <dbReference type="Proteomes" id="UP001642360"/>
    </source>
</evidence>
<dbReference type="Proteomes" id="UP001642360">
    <property type="component" value="Unassembled WGS sequence"/>
</dbReference>
<accession>A0ABC8TUP6</accession>
<name>A0ABC8TUP6_9AQUA</name>
<feature type="non-terminal residue" evidence="1">
    <location>
        <position position="1"/>
    </location>
</feature>
<keyword evidence="2" id="KW-1185">Reference proteome</keyword>
<proteinExistence type="predicted"/>
<dbReference type="AlphaFoldDB" id="A0ABC8TUP6"/>
<reference evidence="1 2" key="1">
    <citation type="submission" date="2024-02" db="EMBL/GenBank/DDBJ databases">
        <authorList>
            <person name="Vignale AGUSTIN F."/>
            <person name="Sosa J E."/>
            <person name="Modenutti C."/>
        </authorList>
    </citation>
    <scope>NUCLEOTIDE SEQUENCE [LARGE SCALE GENOMIC DNA]</scope>
</reference>
<evidence type="ECO:0000313" key="1">
    <source>
        <dbReference type="EMBL" id="CAK9172915.1"/>
    </source>
</evidence>
<protein>
    <submittedName>
        <fullName evidence="1">Uncharacterized protein</fullName>
    </submittedName>
</protein>
<sequence length="53" mass="6106">TQRFGFVSGLPVLKPNCNLARLQANFLSKLGLPLWFNSVFHLKTLFQETELDR</sequence>